<gene>
    <name evidence="7" type="ORF">N0V87_007813</name>
</gene>
<feature type="compositionally biased region" description="Polar residues" evidence="5">
    <location>
        <begin position="1"/>
        <end position="34"/>
    </location>
</feature>
<comment type="caution">
    <text evidence="7">The sequence shown here is derived from an EMBL/GenBank/DDBJ whole genome shotgun (WGS) entry which is preliminary data.</text>
</comment>
<keyword evidence="6" id="KW-0472">Membrane</keyword>
<dbReference type="EMBL" id="JAPEUV010000100">
    <property type="protein sequence ID" value="KAJ4333176.1"/>
    <property type="molecule type" value="Genomic_DNA"/>
</dbReference>
<dbReference type="EC" id="4.3.2.9" evidence="1"/>
<dbReference type="OrthoDB" id="2017317at2759"/>
<name>A0A9W8WU58_9PLEO</name>
<sequence length="426" mass="46963">MQEPTNNSCPVSSTQSLGAMTSTTHTPHASQAGESTAADPDNLVSCCRKLVGRLTSLRLRDNRPKRVFAPVPKTSQDRLDASLNEAPFDATAITESDISAAKEKNKTVLYLAYGSNLCNETFRGVRGIKPLSQVNVLVPSLRLTFDLAGIPYAEPCFANSARRIPDAPLPDPSEPHYHKDRWQKGLVGVVYEVTLSDYAHIIATEGGGASYHDILVDCHVLPSADTVPSKPTTAPFKAHTLFAPTVRPDEARTADRISRPDPSYAQPSARYLKLITDGATECELPTEYQVYLHNIRPYTITTKKQAAGKALFVGIWMPFILMIFAISKRLQDDKGRAPKWFARLSAMIFAGMWLCYDGVFKNTFGDGERTIGDEMDGEWKSTPYKDEKPVSYGDAEKDGLLEDAMGRLDSMVGQEKADVQRRQSLV</sequence>
<organism evidence="7 8">
    <name type="scientific">Didymella glomerata</name>
    <dbReference type="NCBI Taxonomy" id="749621"/>
    <lineage>
        <taxon>Eukaryota</taxon>
        <taxon>Fungi</taxon>
        <taxon>Dikarya</taxon>
        <taxon>Ascomycota</taxon>
        <taxon>Pezizomycotina</taxon>
        <taxon>Dothideomycetes</taxon>
        <taxon>Pleosporomycetidae</taxon>
        <taxon>Pleosporales</taxon>
        <taxon>Pleosporineae</taxon>
        <taxon>Didymellaceae</taxon>
        <taxon>Didymella</taxon>
    </lineage>
</organism>
<proteinExistence type="predicted"/>
<feature type="binding site" evidence="4">
    <location>
        <begin position="110"/>
        <end position="115"/>
    </location>
    <ligand>
        <name>substrate</name>
    </ligand>
</feature>
<feature type="transmembrane region" description="Helical" evidence="6">
    <location>
        <begin position="340"/>
        <end position="359"/>
    </location>
</feature>
<dbReference type="Gene3D" id="3.10.490.10">
    <property type="entry name" value="Gamma-glutamyl cyclotransferase-like"/>
    <property type="match status" value="1"/>
</dbReference>
<feature type="active site" description="Proton acceptor" evidence="3">
    <location>
        <position position="205"/>
    </location>
</feature>
<feature type="region of interest" description="Disordered" evidence="5">
    <location>
        <begin position="1"/>
        <end position="38"/>
    </location>
</feature>
<dbReference type="GO" id="GO:0003839">
    <property type="term" value="F:gamma-glutamylcyclotransferase activity"/>
    <property type="evidence" value="ECO:0007669"/>
    <property type="project" value="UniProtKB-EC"/>
</dbReference>
<keyword evidence="6" id="KW-0812">Transmembrane</keyword>
<keyword evidence="2" id="KW-0456">Lyase</keyword>
<evidence type="ECO:0000256" key="1">
    <source>
        <dbReference type="ARBA" id="ARBA00012346"/>
    </source>
</evidence>
<feature type="binding site" evidence="4">
    <location>
        <position position="271"/>
    </location>
    <ligand>
        <name>substrate</name>
    </ligand>
</feature>
<evidence type="ECO:0000313" key="8">
    <source>
        <dbReference type="Proteomes" id="UP001140562"/>
    </source>
</evidence>
<evidence type="ECO:0000256" key="2">
    <source>
        <dbReference type="ARBA" id="ARBA00023239"/>
    </source>
</evidence>
<dbReference type="PANTHER" id="PTHR12935">
    <property type="entry name" value="GAMMA-GLUTAMYLCYCLOTRANSFERASE"/>
    <property type="match status" value="1"/>
</dbReference>
<accession>A0A9W8WU58</accession>
<reference evidence="7" key="1">
    <citation type="submission" date="2022-10" db="EMBL/GenBank/DDBJ databases">
        <title>Tapping the CABI collections for fungal endophytes: first genome assemblies for Collariella, Neodidymelliopsis, Ascochyta clinopodiicola, Didymella pomorum, Didymosphaeria variabile, Neocosmospora piperis and Neocucurbitaria cava.</title>
        <authorList>
            <person name="Hill R."/>
        </authorList>
    </citation>
    <scope>NUCLEOTIDE SEQUENCE</scope>
    <source>
        <strain evidence="7">IMI 360193</strain>
    </source>
</reference>
<evidence type="ECO:0000256" key="5">
    <source>
        <dbReference type="SAM" id="MobiDB-lite"/>
    </source>
</evidence>
<keyword evidence="8" id="KW-1185">Reference proteome</keyword>
<feature type="transmembrane region" description="Helical" evidence="6">
    <location>
        <begin position="310"/>
        <end position="328"/>
    </location>
</feature>
<dbReference type="InterPro" id="IPR017939">
    <property type="entry name" value="G-Glutamylcylcotransferase"/>
</dbReference>
<evidence type="ECO:0000256" key="6">
    <source>
        <dbReference type="SAM" id="Phobius"/>
    </source>
</evidence>
<keyword evidence="6" id="KW-1133">Transmembrane helix</keyword>
<evidence type="ECO:0000256" key="4">
    <source>
        <dbReference type="PIRSR" id="PIRSR617939-2"/>
    </source>
</evidence>
<evidence type="ECO:0000313" key="7">
    <source>
        <dbReference type="EMBL" id="KAJ4333176.1"/>
    </source>
</evidence>
<dbReference type="Proteomes" id="UP001140562">
    <property type="component" value="Unassembled WGS sequence"/>
</dbReference>
<dbReference type="PANTHER" id="PTHR12935:SF0">
    <property type="entry name" value="GAMMA-GLUTAMYLCYCLOTRANSFERASE"/>
    <property type="match status" value="1"/>
</dbReference>
<dbReference type="AlphaFoldDB" id="A0A9W8WU58"/>
<feature type="region of interest" description="Disordered" evidence="5">
    <location>
        <begin position="371"/>
        <end position="394"/>
    </location>
</feature>
<evidence type="ECO:0000256" key="3">
    <source>
        <dbReference type="PIRSR" id="PIRSR617939-1"/>
    </source>
</evidence>
<protein>
    <recommendedName>
        <fullName evidence="1">gamma-glutamylcyclotransferase</fullName>
        <ecNumber evidence="1">4.3.2.9</ecNumber>
    </recommendedName>
</protein>